<proteinExistence type="predicted"/>
<keyword evidence="4" id="KW-0456">Lyase</keyword>
<name>A0A6M3XMY4_9ZZZZ</name>
<dbReference type="PANTHER" id="PTHR12589:SF7">
    <property type="entry name" value="6-PYRUVOYL TETRAHYDROBIOPTERIN SYNTHASE"/>
    <property type="match status" value="1"/>
</dbReference>
<dbReference type="SUPFAM" id="SSF55620">
    <property type="entry name" value="Tetrahydrobiopterin biosynthesis enzymes-like"/>
    <property type="match status" value="1"/>
</dbReference>
<keyword evidence="3" id="KW-0862">Zinc</keyword>
<dbReference type="Gene3D" id="3.30.479.10">
    <property type="entry name" value="6-pyruvoyl tetrahydropterin synthase/QueD"/>
    <property type="match status" value="1"/>
</dbReference>
<dbReference type="InterPro" id="IPR007115">
    <property type="entry name" value="6-PTP_synth/QueD"/>
</dbReference>
<dbReference type="GO" id="GO:0016829">
    <property type="term" value="F:lyase activity"/>
    <property type="evidence" value="ECO:0007669"/>
    <property type="project" value="UniProtKB-KW"/>
</dbReference>
<accession>A0A6M3XMY4</accession>
<reference evidence="5" key="1">
    <citation type="submission" date="2020-03" db="EMBL/GenBank/DDBJ databases">
        <title>The deep terrestrial virosphere.</title>
        <authorList>
            <person name="Holmfeldt K."/>
            <person name="Nilsson E."/>
            <person name="Simone D."/>
            <person name="Lopez-Fernandez M."/>
            <person name="Wu X."/>
            <person name="de Brujin I."/>
            <person name="Lundin D."/>
            <person name="Andersson A."/>
            <person name="Bertilsson S."/>
            <person name="Dopson M."/>
        </authorList>
    </citation>
    <scope>NUCLEOTIDE SEQUENCE</scope>
    <source>
        <strain evidence="5">TM448B01520</strain>
    </source>
</reference>
<dbReference type="AlphaFoldDB" id="A0A6M3XMY4"/>
<dbReference type="PANTHER" id="PTHR12589">
    <property type="entry name" value="PYRUVOYL TETRAHYDROBIOPTERIN SYNTHASE"/>
    <property type="match status" value="1"/>
</dbReference>
<dbReference type="PIRSF" id="PIRSF006113">
    <property type="entry name" value="PTP_synth"/>
    <property type="match status" value="1"/>
</dbReference>
<protein>
    <submittedName>
        <fullName evidence="5">Putative 6-Pyruvoyl tetrahydrobiopterin synthase</fullName>
    </submittedName>
</protein>
<evidence type="ECO:0000313" key="5">
    <source>
        <dbReference type="EMBL" id="QJH99191.1"/>
    </source>
</evidence>
<dbReference type="NCBIfam" id="TIGR03367">
    <property type="entry name" value="queuosine_QueD"/>
    <property type="match status" value="1"/>
</dbReference>
<dbReference type="Pfam" id="PF01242">
    <property type="entry name" value="PTPS"/>
    <property type="match status" value="1"/>
</dbReference>
<evidence type="ECO:0000256" key="4">
    <source>
        <dbReference type="ARBA" id="ARBA00023239"/>
    </source>
</evidence>
<keyword evidence="2" id="KW-0479">Metal-binding</keyword>
<evidence type="ECO:0000256" key="1">
    <source>
        <dbReference type="ARBA" id="ARBA00001947"/>
    </source>
</evidence>
<dbReference type="GO" id="GO:0046872">
    <property type="term" value="F:metal ion binding"/>
    <property type="evidence" value="ECO:0007669"/>
    <property type="project" value="UniProtKB-KW"/>
</dbReference>
<dbReference type="EMBL" id="MT144774">
    <property type="protein sequence ID" value="QJH99191.1"/>
    <property type="molecule type" value="Genomic_DNA"/>
</dbReference>
<evidence type="ECO:0000256" key="3">
    <source>
        <dbReference type="ARBA" id="ARBA00022833"/>
    </source>
</evidence>
<sequence length="117" mass="13409">MMVVKRFTFEAAHFLPGYEGACANLHGHSYKLEIGVSAGCLNEQSMVIDFKQLKQIVQDVIIKQFDHTCINDWWPLKVPPTAEAMINYIGACLDMELPGLFLIRLWETEDSYAEWRA</sequence>
<evidence type="ECO:0000256" key="2">
    <source>
        <dbReference type="ARBA" id="ARBA00022723"/>
    </source>
</evidence>
<organism evidence="5">
    <name type="scientific">viral metagenome</name>
    <dbReference type="NCBI Taxonomy" id="1070528"/>
    <lineage>
        <taxon>unclassified sequences</taxon>
        <taxon>metagenomes</taxon>
        <taxon>organismal metagenomes</taxon>
    </lineage>
</organism>
<comment type="cofactor">
    <cofactor evidence="1">
        <name>Zn(2+)</name>
        <dbReference type="ChEBI" id="CHEBI:29105"/>
    </cofactor>
</comment>
<dbReference type="InterPro" id="IPR038418">
    <property type="entry name" value="6-PTP_synth/QueD_sf"/>
</dbReference>
<gene>
    <name evidence="5" type="ORF">TM448B01520_0009</name>
</gene>